<protein>
    <submittedName>
        <fullName evidence="3">Chaperone DnaJ</fullName>
    </submittedName>
</protein>
<dbReference type="EMBL" id="FR717541">
    <property type="protein sequence ID" value="CBX53728.1"/>
    <property type="molecule type" value="Genomic_DNA"/>
</dbReference>
<dbReference type="GO" id="GO:0042026">
    <property type="term" value="P:protein refolding"/>
    <property type="evidence" value="ECO:0007669"/>
    <property type="project" value="TreeGrafter"/>
</dbReference>
<evidence type="ECO:0000256" key="1">
    <source>
        <dbReference type="ARBA" id="ARBA00023186"/>
    </source>
</evidence>
<evidence type="ECO:0000259" key="2">
    <source>
        <dbReference type="PROSITE" id="PS50076"/>
    </source>
</evidence>
<accession>E3Q1Q1</accession>
<dbReference type="Gene3D" id="2.60.260.20">
    <property type="entry name" value="Urease metallochaperone UreE, N-terminal domain"/>
    <property type="match status" value="1"/>
</dbReference>
<dbReference type="CDD" id="cd06257">
    <property type="entry name" value="DnaJ"/>
    <property type="match status" value="1"/>
</dbReference>
<dbReference type="InterPro" id="IPR018253">
    <property type="entry name" value="DnaJ_domain_CS"/>
</dbReference>
<dbReference type="InterPro" id="IPR036869">
    <property type="entry name" value="J_dom_sf"/>
</dbReference>
<dbReference type="GO" id="GO:0051082">
    <property type="term" value="F:unfolded protein binding"/>
    <property type="evidence" value="ECO:0007669"/>
    <property type="project" value="TreeGrafter"/>
</dbReference>
<evidence type="ECO:0000313" key="3">
    <source>
        <dbReference type="EMBL" id="CBX53728.1"/>
    </source>
</evidence>
<dbReference type="SMART" id="SM00271">
    <property type="entry name" value="DnaJ"/>
    <property type="match status" value="1"/>
</dbReference>
<dbReference type="PANTHER" id="PTHR43096">
    <property type="entry name" value="DNAJ HOMOLOG 1, MITOCHONDRIAL-RELATED"/>
    <property type="match status" value="1"/>
</dbReference>
<dbReference type="PROSITE" id="PS00636">
    <property type="entry name" value="DNAJ_1"/>
    <property type="match status" value="1"/>
</dbReference>
<name>E3Q1Q1_9MOLU</name>
<proteinExistence type="predicted"/>
<gene>
    <name evidence="3" type="primary">dnaJ</name>
</gene>
<dbReference type="AlphaFoldDB" id="E3Q1Q1"/>
<dbReference type="GO" id="GO:0005737">
    <property type="term" value="C:cytoplasm"/>
    <property type="evidence" value="ECO:0007669"/>
    <property type="project" value="TreeGrafter"/>
</dbReference>
<organism evidence="3">
    <name type="scientific">Candidatus Phytoplasma brasiliense</name>
    <dbReference type="NCBI Taxonomy" id="102261"/>
    <lineage>
        <taxon>Bacteria</taxon>
        <taxon>Bacillati</taxon>
        <taxon>Mycoplasmatota</taxon>
        <taxon>Mollicutes</taxon>
        <taxon>Acholeplasmatales</taxon>
        <taxon>Acholeplasmataceae</taxon>
        <taxon>Candidatus Phytoplasma</taxon>
        <taxon>16SrXV (Hibiscus witches'-broom group)</taxon>
    </lineage>
</organism>
<dbReference type="InterPro" id="IPR001623">
    <property type="entry name" value="DnaJ_domain"/>
</dbReference>
<dbReference type="Gene3D" id="2.10.230.10">
    <property type="entry name" value="Heat shock protein DnaJ, cysteine-rich domain"/>
    <property type="match status" value="1"/>
</dbReference>
<feature type="domain" description="J" evidence="2">
    <location>
        <begin position="6"/>
        <end position="70"/>
    </location>
</feature>
<dbReference type="PRINTS" id="PR00625">
    <property type="entry name" value="JDOMAIN"/>
</dbReference>
<dbReference type="PROSITE" id="PS50076">
    <property type="entry name" value="DNAJ_2"/>
    <property type="match status" value="1"/>
</dbReference>
<feature type="non-terminal residue" evidence="3">
    <location>
        <position position="161"/>
    </location>
</feature>
<sequence length="161" mass="18851">MKQKKNYYEVLGLSRDASLEDIKKSYRSLSKKYHPDLYKQADADTKFKEVQEAFEVLSDPNKRSQYDRMGHNFNNQGFSSGFEDFQNSNFDEFEDIFSSFFGKRKSRNQSHKGKDHNIQLNISFMEAVLGTQKLIEFYIQENCDKCDGTGAKNKNDVRVMH</sequence>
<dbReference type="Gene3D" id="1.10.287.110">
    <property type="entry name" value="DnaJ domain"/>
    <property type="match status" value="1"/>
</dbReference>
<keyword evidence="1" id="KW-0143">Chaperone</keyword>
<dbReference type="SUPFAM" id="SSF46565">
    <property type="entry name" value="Chaperone J-domain"/>
    <property type="match status" value="1"/>
</dbReference>
<dbReference type="Pfam" id="PF00226">
    <property type="entry name" value="DnaJ"/>
    <property type="match status" value="1"/>
</dbReference>
<reference evidence="3" key="1">
    <citation type="journal article" date="2011" name="Eur. J. Plant Pathol.">
        <title>Detection of 'Candidatus Phytoplasma brasiliense' in a new geographic region and existence of two genetically distinct populations.</title>
        <authorList>
            <person name="Balakishiyeva G."/>
            <person name="Qurbanov M."/>
            <person name="Mammadov A."/>
            <person name="Bayramov S."/>
            <person name="Aliyev J."/>
            <person name="Foissac X."/>
        </authorList>
    </citation>
    <scope>NUCLEOTIDE SEQUENCE</scope>
    <source>
        <strain evidence="3">Suriname virescence</strain>
    </source>
</reference>
<dbReference type="PANTHER" id="PTHR43096:SF52">
    <property type="entry name" value="DNAJ HOMOLOG 1, MITOCHONDRIAL-RELATED"/>
    <property type="match status" value="1"/>
</dbReference>